<dbReference type="InParanoid" id="A8PDF1"/>
<reference evidence="2 3" key="1">
    <citation type="journal article" date="2010" name="Proc. Natl. Acad. Sci. U.S.A.">
        <title>Insights into evolution of multicellular fungi from the assembled chromosomes of the mushroom Coprinopsis cinerea (Coprinus cinereus).</title>
        <authorList>
            <person name="Stajich J.E."/>
            <person name="Wilke S.K."/>
            <person name="Ahren D."/>
            <person name="Au C.H."/>
            <person name="Birren B.W."/>
            <person name="Borodovsky M."/>
            <person name="Burns C."/>
            <person name="Canback B."/>
            <person name="Casselton L.A."/>
            <person name="Cheng C.K."/>
            <person name="Deng J."/>
            <person name="Dietrich F.S."/>
            <person name="Fargo D.C."/>
            <person name="Farman M.L."/>
            <person name="Gathman A.C."/>
            <person name="Goldberg J."/>
            <person name="Guigo R."/>
            <person name="Hoegger P.J."/>
            <person name="Hooker J.B."/>
            <person name="Huggins A."/>
            <person name="James T.Y."/>
            <person name="Kamada T."/>
            <person name="Kilaru S."/>
            <person name="Kodira C."/>
            <person name="Kues U."/>
            <person name="Kupfer D."/>
            <person name="Kwan H.S."/>
            <person name="Lomsadze A."/>
            <person name="Li W."/>
            <person name="Lilly W.W."/>
            <person name="Ma L.J."/>
            <person name="Mackey A.J."/>
            <person name="Manning G."/>
            <person name="Martin F."/>
            <person name="Muraguchi H."/>
            <person name="Natvig D.O."/>
            <person name="Palmerini H."/>
            <person name="Ramesh M.A."/>
            <person name="Rehmeyer C.J."/>
            <person name="Roe B.A."/>
            <person name="Shenoy N."/>
            <person name="Stanke M."/>
            <person name="Ter-Hovhannisyan V."/>
            <person name="Tunlid A."/>
            <person name="Velagapudi R."/>
            <person name="Vision T.J."/>
            <person name="Zeng Q."/>
            <person name="Zolan M.E."/>
            <person name="Pukkila P.J."/>
        </authorList>
    </citation>
    <scope>NUCLEOTIDE SEQUENCE [LARGE SCALE GENOMIC DNA]</scope>
    <source>
        <strain evidence="3">Okayama-7 / 130 / ATCC MYA-4618 / FGSC 9003</strain>
    </source>
</reference>
<dbReference type="VEuPathDB" id="FungiDB:CC1G_09471"/>
<accession>A8PDF1</accession>
<dbReference type="EMBL" id="AACS02000006">
    <property type="protein sequence ID" value="EAU81227.2"/>
    <property type="molecule type" value="Genomic_DNA"/>
</dbReference>
<evidence type="ECO:0000256" key="1">
    <source>
        <dbReference type="SAM" id="SignalP"/>
    </source>
</evidence>
<name>A8PDF1_COPC7</name>
<comment type="caution">
    <text evidence="2">The sequence shown here is derived from an EMBL/GenBank/DDBJ whole genome shotgun (WGS) entry which is preliminary data.</text>
</comment>
<dbReference type="KEGG" id="cci:CC1G_09471"/>
<keyword evidence="1" id="KW-0732">Signal</keyword>
<evidence type="ECO:0000313" key="2">
    <source>
        <dbReference type="EMBL" id="EAU81227.2"/>
    </source>
</evidence>
<dbReference type="Proteomes" id="UP000001861">
    <property type="component" value="Unassembled WGS sequence"/>
</dbReference>
<feature type="chain" id="PRO_5002727696" description="Secreted protein" evidence="1">
    <location>
        <begin position="18"/>
        <end position="193"/>
    </location>
</feature>
<protein>
    <recommendedName>
        <fullName evidence="4">Secreted protein</fullName>
    </recommendedName>
</protein>
<dbReference type="GeneID" id="6017235"/>
<dbReference type="RefSeq" id="XP_001840587.2">
    <property type="nucleotide sequence ID" value="XM_001840535.2"/>
</dbReference>
<dbReference type="HOGENOM" id="CLU_1408683_0_0_1"/>
<organism evidence="2 3">
    <name type="scientific">Coprinopsis cinerea (strain Okayama-7 / 130 / ATCC MYA-4618 / FGSC 9003)</name>
    <name type="common">Inky cap fungus</name>
    <name type="synonym">Hormographiella aspergillata</name>
    <dbReference type="NCBI Taxonomy" id="240176"/>
    <lineage>
        <taxon>Eukaryota</taxon>
        <taxon>Fungi</taxon>
        <taxon>Dikarya</taxon>
        <taxon>Basidiomycota</taxon>
        <taxon>Agaricomycotina</taxon>
        <taxon>Agaricomycetes</taxon>
        <taxon>Agaricomycetidae</taxon>
        <taxon>Agaricales</taxon>
        <taxon>Agaricineae</taxon>
        <taxon>Psathyrellaceae</taxon>
        <taxon>Coprinopsis</taxon>
    </lineage>
</organism>
<evidence type="ECO:0000313" key="3">
    <source>
        <dbReference type="Proteomes" id="UP000001861"/>
    </source>
</evidence>
<gene>
    <name evidence="2" type="ORF">CC1G_09471</name>
</gene>
<feature type="signal peptide" evidence="1">
    <location>
        <begin position="1"/>
        <end position="17"/>
    </location>
</feature>
<sequence length="193" mass="20351">MKTTLVALLALAVGSYASTWSMLNQAELWCCPQTSTSDQPVTLMERLNGEGHFQCKYNNMPDMPCKYHPITGSCLTKNTSQDGRNCPKRAWLNPSLPMGGCPGGNPSDSKNQCKPIGAECDLGAPQECCTGACAVYTGPVYTPVHSSPGGPVSFTSTSASKNPVCMTPEFAEAEQAGLVPVMVVPEAARVTAT</sequence>
<evidence type="ECO:0008006" key="4">
    <source>
        <dbReference type="Google" id="ProtNLM"/>
    </source>
</evidence>
<proteinExistence type="predicted"/>
<keyword evidence="3" id="KW-1185">Reference proteome</keyword>
<dbReference type="AlphaFoldDB" id="A8PDF1"/>